<keyword evidence="7 16" id="KW-0808">Transferase</keyword>
<dbReference type="AlphaFoldDB" id="A0A2I1I501"/>
<evidence type="ECO:0000256" key="17">
    <source>
        <dbReference type="HAMAP-Rule" id="MF_00110"/>
    </source>
</evidence>
<accession>A0A2I1I501</accession>
<dbReference type="UniPathway" id="UPA00053">
    <property type="reaction ID" value="UER00085"/>
</dbReference>
<dbReference type="GO" id="GO:0004765">
    <property type="term" value="F:shikimate kinase activity"/>
    <property type="evidence" value="ECO:0007669"/>
    <property type="project" value="UniProtKB-UniRule"/>
</dbReference>
<evidence type="ECO:0000256" key="15">
    <source>
        <dbReference type="ARBA" id="ARBA00048567"/>
    </source>
</evidence>
<keyword evidence="5 17" id="KW-0963">Cytoplasm</keyword>
<dbReference type="Gene3D" id="1.20.1090.10">
    <property type="entry name" value="Dehydroquinate synthase-like - alpha domain"/>
    <property type="match status" value="1"/>
</dbReference>
<dbReference type="HAMAP" id="MF_00109">
    <property type="entry name" value="Shikimate_kinase"/>
    <property type="match status" value="1"/>
</dbReference>
<keyword evidence="6 17" id="KW-0028">Amino-acid biosynthesis</keyword>
<dbReference type="GO" id="GO:0003856">
    <property type="term" value="F:3-dehydroquinate synthase activity"/>
    <property type="evidence" value="ECO:0007669"/>
    <property type="project" value="UniProtKB-UniRule"/>
</dbReference>
<comment type="subunit">
    <text evidence="16">Monomer.</text>
</comment>
<name>A0A2I1I501_9ACTO</name>
<evidence type="ECO:0000256" key="9">
    <source>
        <dbReference type="ARBA" id="ARBA00022777"/>
    </source>
</evidence>
<dbReference type="GO" id="GO:0009073">
    <property type="term" value="P:aromatic amino acid family biosynthetic process"/>
    <property type="evidence" value="ECO:0007669"/>
    <property type="project" value="UniProtKB-KW"/>
</dbReference>
<dbReference type="InterPro" id="IPR016037">
    <property type="entry name" value="DHQ_synth_AroB"/>
</dbReference>
<comment type="cofactor">
    <cofactor evidence="2 17">
        <name>NAD(+)</name>
        <dbReference type="ChEBI" id="CHEBI:57540"/>
    </cofactor>
</comment>
<dbReference type="SUPFAM" id="SSF56796">
    <property type="entry name" value="Dehydroquinate synthase-like"/>
    <property type="match status" value="1"/>
</dbReference>
<comment type="caution">
    <text evidence="20">The sequence shown here is derived from an EMBL/GenBank/DDBJ whole genome shotgun (WGS) entry which is preliminary data.</text>
</comment>
<feature type="binding site" evidence="16">
    <location>
        <position position="144"/>
    </location>
    <ligand>
        <name>substrate</name>
    </ligand>
</feature>
<dbReference type="Gene3D" id="3.40.50.300">
    <property type="entry name" value="P-loop containing nucleotide triphosphate hydrolases"/>
    <property type="match status" value="1"/>
</dbReference>
<dbReference type="SUPFAM" id="SSF52540">
    <property type="entry name" value="P-loop containing nucleoside triphosphate hydrolases"/>
    <property type="match status" value="1"/>
</dbReference>
<evidence type="ECO:0000256" key="3">
    <source>
        <dbReference type="ARBA" id="ARBA00004661"/>
    </source>
</evidence>
<evidence type="ECO:0000259" key="18">
    <source>
        <dbReference type="Pfam" id="PF01761"/>
    </source>
</evidence>
<dbReference type="InterPro" id="IPR023000">
    <property type="entry name" value="Shikimate_kinase_CS"/>
</dbReference>
<feature type="binding site" evidence="17">
    <location>
        <position position="359"/>
    </location>
    <ligand>
        <name>Zn(2+)</name>
        <dbReference type="ChEBI" id="CHEBI:29105"/>
    </ligand>
</feature>
<feature type="binding site" evidence="16">
    <location>
        <position position="126"/>
    </location>
    <ligand>
        <name>ATP</name>
        <dbReference type="ChEBI" id="CHEBI:30616"/>
    </ligand>
</feature>
<evidence type="ECO:0000313" key="20">
    <source>
        <dbReference type="EMBL" id="PKY66207.1"/>
    </source>
</evidence>
<dbReference type="Gene3D" id="3.40.50.1970">
    <property type="match status" value="1"/>
</dbReference>
<feature type="domain" description="3-dehydroquinate synthase N-terminal" evidence="18">
    <location>
        <begin position="244"/>
        <end position="353"/>
    </location>
</feature>
<proteinExistence type="inferred from homology"/>
<dbReference type="CDD" id="cd08195">
    <property type="entry name" value="DHQS"/>
    <property type="match status" value="1"/>
</dbReference>
<feature type="binding site" evidence="17">
    <location>
        <begin position="280"/>
        <end position="284"/>
    </location>
    <ligand>
        <name>NAD(+)</name>
        <dbReference type="ChEBI" id="CHEBI:57540"/>
    </ligand>
</feature>
<comment type="catalytic activity">
    <reaction evidence="15 16">
        <text>shikimate + ATP = 3-phosphoshikimate + ADP + H(+)</text>
        <dbReference type="Rhea" id="RHEA:13121"/>
        <dbReference type="ChEBI" id="CHEBI:15378"/>
        <dbReference type="ChEBI" id="CHEBI:30616"/>
        <dbReference type="ChEBI" id="CHEBI:36208"/>
        <dbReference type="ChEBI" id="CHEBI:145989"/>
        <dbReference type="ChEBI" id="CHEBI:456216"/>
        <dbReference type="EC" id="2.7.1.71"/>
    </reaction>
</comment>
<feature type="binding site" evidence="17">
    <location>
        <position position="326"/>
    </location>
    <ligand>
        <name>NAD(+)</name>
        <dbReference type="ChEBI" id="CHEBI:57540"/>
    </ligand>
</feature>
<dbReference type="PANTHER" id="PTHR43622">
    <property type="entry name" value="3-DEHYDROQUINATE SYNTHASE"/>
    <property type="match status" value="1"/>
</dbReference>
<evidence type="ECO:0000256" key="12">
    <source>
        <dbReference type="ARBA" id="ARBA00023141"/>
    </source>
</evidence>
<feature type="binding site" evidence="16">
    <location>
        <position position="68"/>
    </location>
    <ligand>
        <name>substrate</name>
    </ligand>
</feature>
<evidence type="ECO:0000256" key="8">
    <source>
        <dbReference type="ARBA" id="ARBA00022741"/>
    </source>
</evidence>
<protein>
    <recommendedName>
        <fullName evidence="16 17">Multifunctional fusion protein</fullName>
    </recommendedName>
    <domain>
        <recommendedName>
            <fullName evidence="16">Shikimate kinase</fullName>
            <shortName evidence="16">SK</shortName>
            <ecNumber evidence="16">2.7.1.71</ecNumber>
        </recommendedName>
    </domain>
    <domain>
        <recommendedName>
            <fullName evidence="17">3-dehydroquinate synthase</fullName>
            <shortName evidence="17">DHQS</shortName>
            <ecNumber evidence="17">4.2.3.4</ecNumber>
        </recommendedName>
    </domain>
</protein>
<comment type="catalytic activity">
    <reaction evidence="1 17">
        <text>7-phospho-2-dehydro-3-deoxy-D-arabino-heptonate = 3-dehydroquinate + phosphate</text>
        <dbReference type="Rhea" id="RHEA:21968"/>
        <dbReference type="ChEBI" id="CHEBI:32364"/>
        <dbReference type="ChEBI" id="CHEBI:43474"/>
        <dbReference type="ChEBI" id="CHEBI:58394"/>
        <dbReference type="EC" id="4.2.3.4"/>
    </reaction>
</comment>
<feature type="binding site" evidence="17">
    <location>
        <position position="317"/>
    </location>
    <ligand>
        <name>NAD(+)</name>
        <dbReference type="ChEBI" id="CHEBI:57540"/>
    </ligand>
</feature>
<keyword evidence="10 16" id="KW-0067">ATP-binding</keyword>
<keyword evidence="11 17" id="KW-0520">NAD</keyword>
<comment type="function">
    <text evidence="17">Catalyzes the conversion of 3-deoxy-D-arabino-heptulosonate 7-phosphate (DAHP) to dehydroquinate (DHQ).</text>
</comment>
<dbReference type="GO" id="GO:0005737">
    <property type="term" value="C:cytoplasm"/>
    <property type="evidence" value="ECO:0007669"/>
    <property type="project" value="UniProtKB-SubCell"/>
</dbReference>
<feature type="binding site" evidence="16">
    <location>
        <position position="89"/>
    </location>
    <ligand>
        <name>substrate</name>
    </ligand>
</feature>
<keyword evidence="17" id="KW-0170">Cobalt</keyword>
<evidence type="ECO:0000256" key="6">
    <source>
        <dbReference type="ARBA" id="ARBA00022605"/>
    </source>
</evidence>
<dbReference type="GO" id="GO:0005524">
    <property type="term" value="F:ATP binding"/>
    <property type="evidence" value="ECO:0007669"/>
    <property type="project" value="UniProtKB-UniRule"/>
</dbReference>
<evidence type="ECO:0000256" key="14">
    <source>
        <dbReference type="ARBA" id="ARBA00023268"/>
    </source>
</evidence>
<dbReference type="HAMAP" id="MF_00110">
    <property type="entry name" value="DHQ_synthase"/>
    <property type="match status" value="1"/>
</dbReference>
<dbReference type="InterPro" id="IPR027417">
    <property type="entry name" value="P-loop_NTPase"/>
</dbReference>
<evidence type="ECO:0000313" key="21">
    <source>
        <dbReference type="Proteomes" id="UP000234545"/>
    </source>
</evidence>
<gene>
    <name evidence="17" type="primary">aroB</name>
    <name evidence="16" type="synonym">aroK</name>
    <name evidence="20" type="ORF">CYJ25_05485</name>
</gene>
<keyword evidence="17" id="KW-0479">Metal-binding</keyword>
<evidence type="ECO:0000259" key="19">
    <source>
        <dbReference type="Pfam" id="PF24621"/>
    </source>
</evidence>
<comment type="cofactor">
    <cofactor evidence="17">
        <name>Co(2+)</name>
        <dbReference type="ChEBI" id="CHEBI:48828"/>
    </cofactor>
    <cofactor evidence="17">
        <name>Zn(2+)</name>
        <dbReference type="ChEBI" id="CHEBI:29105"/>
    </cofactor>
    <text evidence="17">Binds 1 divalent metal cation per subunit. Can use either Co(2+) or Zn(2+).</text>
</comment>
<reference evidence="20 21" key="1">
    <citation type="submission" date="2017-12" db="EMBL/GenBank/DDBJ databases">
        <title>Phylogenetic diversity of female urinary microbiome.</title>
        <authorList>
            <person name="Thomas-White K."/>
            <person name="Wolfe A.J."/>
        </authorList>
    </citation>
    <scope>NUCLEOTIDE SEQUENCE [LARGE SCALE GENOMIC DNA]</scope>
    <source>
        <strain evidence="20 21">UMB0250</strain>
    </source>
</reference>
<comment type="function">
    <text evidence="16">Catalyzes the specific phosphorylation of the 3-hydroxyl group of shikimic acid using ATP as a cosubstrate.</text>
</comment>
<comment type="caution">
    <text evidence="17">Lacks conserved residue(s) required for the propagation of feature annotation.</text>
</comment>
<dbReference type="GO" id="GO:0008652">
    <property type="term" value="P:amino acid biosynthetic process"/>
    <property type="evidence" value="ECO:0007669"/>
    <property type="project" value="UniProtKB-KW"/>
</dbReference>
<evidence type="ECO:0000256" key="4">
    <source>
        <dbReference type="ARBA" id="ARBA00004842"/>
    </source>
</evidence>
<dbReference type="PRINTS" id="PR01100">
    <property type="entry name" value="SHIKIMTKNASE"/>
</dbReference>
<sequence>MSISSPPSIRLHLPLVFVGLPGAGKSKVGRLVAAQLGVSHVDTDDLIEKSAGKSISQIFMDEGEQGFRQREIRAVHQAVQMGGVISLGGGAVTSEEVRDALRDVCVVHIHVEHDELVRRVTKKAHRPLLREDPDGMLRQLRRERLPLYEEVETIRLESDDGPASEVADRVVDLVDLGWKRIHVGGDAPYDVCVGHSIPVSAIAGALRSDASKVLIVHAQPLVMKAREVANGLATMGFEVGIATHPDGEAGKSLDVVARLWDEAGRMKLGRADAVIAIGGGATTDMAGFVAATWLRGIGLINIPTTLLAMVDAAVGGKTGINSSAGKNLIGCFHPPLRVIADLDYLSSLPEKDFVAGLGEVVKCGFIRDTEILRIIEGTDTTVLSDPRSSQIRELIERAIAVKADVVSADLKESGLREILNYGHTLAHAIEKCENFSWRHGEAVGVGCVFAAHLGVVRGLLTDADVERHVSAFSRVGLPVTYSGTSFDELLDVMLSDKKVRAGQLRFVLLDGIGNAATYRISPDEARQVAMRLGIA</sequence>
<evidence type="ECO:0000256" key="7">
    <source>
        <dbReference type="ARBA" id="ARBA00022679"/>
    </source>
</evidence>
<feature type="binding site" evidence="17">
    <location>
        <position position="439"/>
    </location>
    <ligand>
        <name>Zn(2+)</name>
        <dbReference type="ChEBI" id="CHEBI:29105"/>
    </ligand>
</feature>
<dbReference type="NCBIfam" id="TIGR01357">
    <property type="entry name" value="aroB"/>
    <property type="match status" value="1"/>
</dbReference>
<comment type="cofactor">
    <cofactor evidence="16">
        <name>Mg(2+)</name>
        <dbReference type="ChEBI" id="CHEBI:18420"/>
    </cofactor>
    <text evidence="16">Binds 1 Mg(2+) ion per subunit.</text>
</comment>
<comment type="similarity">
    <text evidence="16">Belongs to the shikimate kinase family.</text>
</comment>
<feature type="binding site" evidence="17">
    <location>
        <position position="423"/>
    </location>
    <ligand>
        <name>Zn(2+)</name>
        <dbReference type="ChEBI" id="CHEBI:29105"/>
    </ligand>
</feature>
<dbReference type="CDD" id="cd00464">
    <property type="entry name" value="SK"/>
    <property type="match status" value="1"/>
</dbReference>
<keyword evidence="13 17" id="KW-0456">Lyase</keyword>
<keyword evidence="8 17" id="KW-0547">Nucleotide-binding</keyword>
<dbReference type="InterPro" id="IPR031322">
    <property type="entry name" value="Shikimate/glucono_kinase"/>
</dbReference>
<evidence type="ECO:0000256" key="11">
    <source>
        <dbReference type="ARBA" id="ARBA00023027"/>
    </source>
</evidence>
<keyword evidence="16" id="KW-0460">Magnesium</keyword>
<comment type="pathway">
    <text evidence="4 16">Metabolic intermediate biosynthesis; chorismate biosynthesis; chorismate from D-erythrose 4-phosphate and phosphoenolpyruvate: step 5/7.</text>
</comment>
<comment type="similarity">
    <text evidence="17">Belongs to the sugar phosphate cyclases superfamily. Dehydroquinate synthase family.</text>
</comment>
<dbReference type="Pfam" id="PF01761">
    <property type="entry name" value="DHQ_synthase"/>
    <property type="match status" value="1"/>
</dbReference>
<dbReference type="RefSeq" id="WP_101628186.1">
    <property type="nucleotide sequence ID" value="NZ_PKKJ01000005.1"/>
</dbReference>
<evidence type="ECO:0000256" key="2">
    <source>
        <dbReference type="ARBA" id="ARBA00001911"/>
    </source>
</evidence>
<dbReference type="EMBL" id="PKKJ01000005">
    <property type="protein sequence ID" value="PKY66207.1"/>
    <property type="molecule type" value="Genomic_DNA"/>
</dbReference>
<feature type="binding site" evidence="17">
    <location>
        <begin position="246"/>
        <end position="251"/>
    </location>
    <ligand>
        <name>NAD(+)</name>
        <dbReference type="ChEBI" id="CHEBI:57540"/>
    </ligand>
</feature>
<dbReference type="InterPro" id="IPR050071">
    <property type="entry name" value="Dehydroquinate_synthase"/>
</dbReference>
<keyword evidence="9 16" id="KW-0418">Kinase</keyword>
<comment type="pathway">
    <text evidence="3 17">Metabolic intermediate biosynthesis; chorismate biosynthesis; chorismate from D-erythrose 4-phosphate and phosphoenolpyruvate: step 2/7.</text>
</comment>
<dbReference type="OrthoDB" id="9806583at2"/>
<dbReference type="GO" id="GO:0009423">
    <property type="term" value="P:chorismate biosynthetic process"/>
    <property type="evidence" value="ECO:0007669"/>
    <property type="project" value="UniProtKB-UniRule"/>
</dbReference>
<dbReference type="InterPro" id="IPR000623">
    <property type="entry name" value="Shikimate_kinase/TSH1"/>
</dbReference>
<dbReference type="PROSITE" id="PS01128">
    <property type="entry name" value="SHIKIMATE_KINASE"/>
    <property type="match status" value="1"/>
</dbReference>
<evidence type="ECO:0000256" key="5">
    <source>
        <dbReference type="ARBA" id="ARBA00022490"/>
    </source>
</evidence>
<dbReference type="Pfam" id="PF01202">
    <property type="entry name" value="SKI"/>
    <property type="match status" value="1"/>
</dbReference>
<evidence type="ECO:0000256" key="10">
    <source>
        <dbReference type="ARBA" id="ARBA00022840"/>
    </source>
</evidence>
<dbReference type="GO" id="GO:0000287">
    <property type="term" value="F:magnesium ion binding"/>
    <property type="evidence" value="ECO:0007669"/>
    <property type="project" value="UniProtKB-UniRule"/>
</dbReference>
<evidence type="ECO:0000256" key="1">
    <source>
        <dbReference type="ARBA" id="ARBA00001393"/>
    </source>
</evidence>
<evidence type="ECO:0000256" key="13">
    <source>
        <dbReference type="ARBA" id="ARBA00023239"/>
    </source>
</evidence>
<keyword evidence="17" id="KW-0862">Zinc</keyword>
<feature type="domain" description="3-dehydroquinate synthase C-terminal" evidence="19">
    <location>
        <begin position="356"/>
        <end position="499"/>
    </location>
</feature>
<dbReference type="EC" id="4.2.3.4" evidence="17"/>
<evidence type="ECO:0000256" key="16">
    <source>
        <dbReference type="HAMAP-Rule" id="MF_00109"/>
    </source>
</evidence>
<keyword evidence="12 17" id="KW-0057">Aromatic amino acid biosynthesis</keyword>
<feature type="binding site" evidence="17">
    <location>
        <begin position="304"/>
        <end position="305"/>
    </location>
    <ligand>
        <name>NAD(+)</name>
        <dbReference type="ChEBI" id="CHEBI:57540"/>
    </ligand>
</feature>
<comment type="subcellular location">
    <subcellularLocation>
        <location evidence="17">Cytoplasm</location>
    </subcellularLocation>
</comment>
<dbReference type="InterPro" id="IPR030960">
    <property type="entry name" value="DHQS/DOIS_N"/>
</dbReference>
<feature type="binding site" evidence="16">
    <location>
        <position position="26"/>
    </location>
    <ligand>
        <name>Mg(2+)</name>
        <dbReference type="ChEBI" id="CHEBI:18420"/>
    </ligand>
</feature>
<feature type="binding site" evidence="16">
    <location>
        <position position="44"/>
    </location>
    <ligand>
        <name>substrate</name>
    </ligand>
</feature>
<dbReference type="InterPro" id="IPR056179">
    <property type="entry name" value="DHQS_C"/>
</dbReference>
<keyword evidence="14" id="KW-0511">Multifunctional enzyme</keyword>
<dbReference type="EC" id="2.7.1.71" evidence="16"/>
<feature type="binding site" evidence="16">
    <location>
        <begin position="22"/>
        <end position="27"/>
    </location>
    <ligand>
        <name>ATP</name>
        <dbReference type="ChEBI" id="CHEBI:30616"/>
    </ligand>
</feature>
<organism evidence="20 21">
    <name type="scientific">Schaalia turicensis</name>
    <dbReference type="NCBI Taxonomy" id="131111"/>
    <lineage>
        <taxon>Bacteria</taxon>
        <taxon>Bacillati</taxon>
        <taxon>Actinomycetota</taxon>
        <taxon>Actinomycetes</taxon>
        <taxon>Actinomycetales</taxon>
        <taxon>Actinomycetaceae</taxon>
        <taxon>Schaalia</taxon>
    </lineage>
</organism>
<dbReference type="Pfam" id="PF24621">
    <property type="entry name" value="DHQS_C"/>
    <property type="match status" value="1"/>
</dbReference>
<dbReference type="Proteomes" id="UP000234545">
    <property type="component" value="Unassembled WGS sequence"/>
</dbReference>
<dbReference type="PANTHER" id="PTHR43622:SF7">
    <property type="entry name" value="3-DEHYDROQUINATE SYNTHASE, CHLOROPLASTIC"/>
    <property type="match status" value="1"/>
</dbReference>